<dbReference type="InterPro" id="IPR016132">
    <property type="entry name" value="Phyto_chromo_attachment"/>
</dbReference>
<dbReference type="Pfam" id="PF00360">
    <property type="entry name" value="PHY"/>
    <property type="match status" value="1"/>
</dbReference>
<keyword evidence="1" id="KW-0600">Photoreceptor protein</keyword>
<dbReference type="InterPro" id="IPR035965">
    <property type="entry name" value="PAS-like_dom_sf"/>
</dbReference>
<name>A0ABR9DRJ9_9MICO</name>
<keyword evidence="2" id="KW-0716">Sensory transduction</keyword>
<dbReference type="Pfam" id="PF07228">
    <property type="entry name" value="SpoIIE"/>
    <property type="match status" value="1"/>
</dbReference>
<dbReference type="PANTHER" id="PTHR43156:SF2">
    <property type="entry name" value="STAGE II SPORULATION PROTEIN E"/>
    <property type="match status" value="1"/>
</dbReference>
<keyword evidence="5" id="KW-0675">Receptor</keyword>
<dbReference type="PANTHER" id="PTHR43156">
    <property type="entry name" value="STAGE II SPORULATION PROTEIN E-RELATED"/>
    <property type="match status" value="1"/>
</dbReference>
<dbReference type="Gene3D" id="3.30.450.40">
    <property type="match status" value="1"/>
</dbReference>
<dbReference type="SUPFAM" id="SSF55785">
    <property type="entry name" value="PYP-like sensor domain (PAS domain)"/>
    <property type="match status" value="1"/>
</dbReference>
<proteinExistence type="predicted"/>
<dbReference type="InterPro" id="IPR052016">
    <property type="entry name" value="Bact_Sigma-Reg"/>
</dbReference>
<evidence type="ECO:0000256" key="2">
    <source>
        <dbReference type="ARBA" id="ARBA00022606"/>
    </source>
</evidence>
<dbReference type="Gene3D" id="3.60.40.10">
    <property type="entry name" value="PPM-type phosphatase domain"/>
    <property type="match status" value="1"/>
</dbReference>
<comment type="caution">
    <text evidence="7">The sequence shown here is derived from an EMBL/GenBank/DDBJ whole genome shotgun (WGS) entry which is preliminary data.</text>
</comment>
<keyword evidence="4" id="KW-0157">Chromophore</keyword>
<evidence type="ECO:0000256" key="3">
    <source>
        <dbReference type="ARBA" id="ARBA00022801"/>
    </source>
</evidence>
<dbReference type="Gene3D" id="3.30.450.20">
    <property type="entry name" value="PAS domain"/>
    <property type="match status" value="1"/>
</dbReference>
<dbReference type="InterPro" id="IPR003018">
    <property type="entry name" value="GAF"/>
</dbReference>
<keyword evidence="3" id="KW-0378">Hydrolase</keyword>
<protein>
    <submittedName>
        <fullName evidence="7">SpoIIE family protein phosphatase</fullName>
    </submittedName>
</protein>
<dbReference type="SUPFAM" id="SSF81606">
    <property type="entry name" value="PP2C-like"/>
    <property type="match status" value="1"/>
</dbReference>
<dbReference type="InterPro" id="IPR029016">
    <property type="entry name" value="GAF-like_dom_sf"/>
</dbReference>
<dbReference type="InterPro" id="IPR013654">
    <property type="entry name" value="PAS_2"/>
</dbReference>
<dbReference type="Pfam" id="PF08446">
    <property type="entry name" value="PAS_2"/>
    <property type="match status" value="1"/>
</dbReference>
<dbReference type="InterPro" id="IPR001932">
    <property type="entry name" value="PPM-type_phosphatase-like_dom"/>
</dbReference>
<dbReference type="SMART" id="SM00065">
    <property type="entry name" value="GAF"/>
    <property type="match status" value="1"/>
</dbReference>
<dbReference type="SMART" id="SM00331">
    <property type="entry name" value="PP2C_SIG"/>
    <property type="match status" value="1"/>
</dbReference>
<dbReference type="InterPro" id="IPR036457">
    <property type="entry name" value="PPM-type-like_dom_sf"/>
</dbReference>
<dbReference type="PRINTS" id="PR01033">
    <property type="entry name" value="PHYTOCHROME"/>
</dbReference>
<feature type="domain" description="Phytochrome chromophore attachment site" evidence="6">
    <location>
        <begin position="153"/>
        <end position="312"/>
    </location>
</feature>
<keyword evidence="8" id="KW-1185">Reference proteome</keyword>
<accession>A0ABR9DRJ9</accession>
<evidence type="ECO:0000256" key="4">
    <source>
        <dbReference type="ARBA" id="ARBA00022991"/>
    </source>
</evidence>
<dbReference type="Proteomes" id="UP000642107">
    <property type="component" value="Unassembled WGS sequence"/>
</dbReference>
<gene>
    <name evidence="7" type="ORF">IGS67_03730</name>
</gene>
<dbReference type="InterPro" id="IPR043150">
    <property type="entry name" value="Phytochrome_PHY_sf"/>
</dbReference>
<dbReference type="Gene3D" id="3.30.450.270">
    <property type="match status" value="1"/>
</dbReference>
<reference evidence="7 8" key="1">
    <citation type="submission" date="2020-09" db="EMBL/GenBank/DDBJ databases">
        <title>Flavimobilis rhizosphaerae sp. nov., isolated from rhizosphere soil of Spartina alterniflora.</title>
        <authorList>
            <person name="Hanqin C."/>
        </authorList>
    </citation>
    <scope>NUCLEOTIDE SEQUENCE [LARGE SCALE GENOMIC DNA]</scope>
    <source>
        <strain evidence="7 8">GY 10621</strain>
    </source>
</reference>
<dbReference type="InterPro" id="IPR013515">
    <property type="entry name" value="Phytochrome_cen-reg"/>
</dbReference>
<organism evidence="7 8">
    <name type="scientific">Flavimobilis rhizosphaerae</name>
    <dbReference type="NCBI Taxonomy" id="2775421"/>
    <lineage>
        <taxon>Bacteria</taxon>
        <taxon>Bacillati</taxon>
        <taxon>Actinomycetota</taxon>
        <taxon>Actinomycetes</taxon>
        <taxon>Micrococcales</taxon>
        <taxon>Jonesiaceae</taxon>
        <taxon>Flavimobilis</taxon>
    </lineage>
</organism>
<dbReference type="EMBL" id="JACZDF010000002">
    <property type="protein sequence ID" value="MBD9698605.1"/>
    <property type="molecule type" value="Genomic_DNA"/>
</dbReference>
<evidence type="ECO:0000259" key="6">
    <source>
        <dbReference type="PROSITE" id="PS50046"/>
    </source>
</evidence>
<dbReference type="PROSITE" id="PS50046">
    <property type="entry name" value="PHYTOCHROME_2"/>
    <property type="match status" value="1"/>
</dbReference>
<dbReference type="InterPro" id="IPR001294">
    <property type="entry name" value="Phytochrome"/>
</dbReference>
<evidence type="ECO:0000256" key="5">
    <source>
        <dbReference type="ARBA" id="ARBA00023170"/>
    </source>
</evidence>
<evidence type="ECO:0000313" key="8">
    <source>
        <dbReference type="Proteomes" id="UP000642107"/>
    </source>
</evidence>
<dbReference type="SUPFAM" id="SSF55781">
    <property type="entry name" value="GAF domain-like"/>
    <property type="match status" value="2"/>
</dbReference>
<evidence type="ECO:0000313" key="7">
    <source>
        <dbReference type="EMBL" id="MBD9698605.1"/>
    </source>
</evidence>
<sequence length="749" mass="80573">MLPTTTTLDPATCALEPIHIPGAIQPHGLLVAVDEATLVIEHVSENITDLWGHAVDDLLGVHLAELVGAETTAQVRHHVETFVELRARNPLPLQIPTSDGLVDVDAVLHRLPLGARTLLVIELEPTTDLAASTFPDLYQTVRHVADVLAELRDVDAMAEVAVAEVRALTGFDRVMVYRFTESYDGEVVAESRAPDLEPFLGLRYPASDIPAQARALYEKSRVRLITDARYTPARVLPGIDRATGEPLDLTHAGLRSVSPTHLEYLRNMGVAASMSVSLMSEGRLWGLITCHHTSGPRHLPFGVRSAAEFIGTTLSERLSARAEETEVQIARRTESTLVQLLIASRDADRTLGETLTGQAASGVTLLDLVPAVGAVAVGDGRCETVGTVPDDLEALRAWVEAPGPEVVSSAHLAADHPELAAALPGVAGILAVRLPEQRALVWLRAEDIEVVTWAGHPHEHRIVVDGGAPRIAPRTSFDRWTETVRETSVPWSDQQVQAVTALRRRLLETLLLRSRWNVQAALDVQRSLLPARLPQVPGWALEARYRPSAGGEVGGDWYDALMLPDGRLAIVVGDVAGHGLTAAAAMGQLRNALRAYLLRGDSPAEAVRWTDTVARRTMDFGMATLVVAAVDITSGEVELTVAGHPRPLTLAADGSADLLDADADRPLGIGTGHPPTTRVRIEPGGALVLYSDGLVDSRETNLRAGLARLVEAFDGQDAMDPRTVDIVLDLCRDDSSVDDVTLLVLAREP</sequence>
<dbReference type="Pfam" id="PF01590">
    <property type="entry name" value="GAF"/>
    <property type="match status" value="1"/>
</dbReference>
<evidence type="ECO:0000256" key="1">
    <source>
        <dbReference type="ARBA" id="ARBA00022543"/>
    </source>
</evidence>